<name>A0AAV1KUP6_9NEOP</name>
<dbReference type="Proteomes" id="UP001314205">
    <property type="component" value="Unassembled WGS sequence"/>
</dbReference>
<reference evidence="3 4" key="1">
    <citation type="submission" date="2023-11" db="EMBL/GenBank/DDBJ databases">
        <authorList>
            <person name="Hedman E."/>
            <person name="Englund M."/>
            <person name="Stromberg M."/>
            <person name="Nyberg Akerstrom W."/>
            <person name="Nylinder S."/>
            <person name="Jareborg N."/>
            <person name="Kallberg Y."/>
            <person name="Kronander E."/>
        </authorList>
    </citation>
    <scope>NUCLEOTIDE SEQUENCE [LARGE SCALE GENOMIC DNA]</scope>
</reference>
<gene>
    <name evidence="3" type="ORF">PARMNEM_LOCUS7670</name>
</gene>
<evidence type="ECO:0000313" key="4">
    <source>
        <dbReference type="Proteomes" id="UP001314205"/>
    </source>
</evidence>
<proteinExistence type="predicted"/>
<feature type="domain" description="DUF7869" evidence="2">
    <location>
        <begin position="375"/>
        <end position="454"/>
    </location>
</feature>
<dbReference type="PANTHER" id="PTHR10773:SF19">
    <property type="match status" value="1"/>
</dbReference>
<dbReference type="InterPro" id="IPR057191">
    <property type="entry name" value="DUF7869"/>
</dbReference>
<evidence type="ECO:0000259" key="2">
    <source>
        <dbReference type="Pfam" id="PF25273"/>
    </source>
</evidence>
<keyword evidence="4" id="KW-1185">Reference proteome</keyword>
<dbReference type="AlphaFoldDB" id="A0AAV1KUP6"/>
<evidence type="ECO:0000256" key="1">
    <source>
        <dbReference type="SAM" id="MobiDB-lite"/>
    </source>
</evidence>
<protein>
    <recommendedName>
        <fullName evidence="2">DUF7869 domain-containing protein</fullName>
    </recommendedName>
</protein>
<dbReference type="Pfam" id="PF25273">
    <property type="entry name" value="DUF7869"/>
    <property type="match status" value="1"/>
</dbReference>
<feature type="compositionally biased region" description="Polar residues" evidence="1">
    <location>
        <begin position="1"/>
        <end position="18"/>
    </location>
</feature>
<sequence length="480" mass="55411">MPNDGSPQNTDNIVQSPNKNKKKRVRNEAQWKKNKTKQLKNLGKQYTSRTGKTVPAKAMKPPCSDKCRYLCSNKFSEEQRREIFNMYWALSSFQRQRDFLNSVVMVFLPAVRRIRTTTKNRKPNTYYSLVNNGQNVRVCKTFLLNTLGIADRTLRTVIEAKTSEGFLGSAPMDSRGKHDHHIKTDPEVLDSVRVHINSIARIDSHYLRANTSREYIDGGLTLADLHRDYKNMRESDKKTAANYDLYYRIFTKQFNISFFIPKKDQCDLCESRKNAVDGDEVLENQYLEHLRQKELSRAEKKNDIETCKMSESNSIVAIFDLQAVMPVPIGESSAFFYKSKLNCLNLTITDIKNKETICYFWHEALGGRGAVEIGSCVYKFLQKVSDKYPNSDVTFYTDNCCGQQKNRFIFSMYLYAVKTLRIKTITHKFLIRGHTQNEGDTAHSLIEKAIKKSKKSGPIYVPEQYVQIIRSAKKMAIHLL</sequence>
<dbReference type="PANTHER" id="PTHR10773">
    <property type="entry name" value="DNA-DIRECTED RNA POLYMERASES I, II, AND III SUBUNIT RPABC2"/>
    <property type="match status" value="1"/>
</dbReference>
<comment type="caution">
    <text evidence="3">The sequence shown here is derived from an EMBL/GenBank/DDBJ whole genome shotgun (WGS) entry which is preliminary data.</text>
</comment>
<accession>A0AAV1KUP6</accession>
<dbReference type="EMBL" id="CAVLGL010000081">
    <property type="protein sequence ID" value="CAK1586763.1"/>
    <property type="molecule type" value="Genomic_DNA"/>
</dbReference>
<organism evidence="3 4">
    <name type="scientific">Parnassius mnemosyne</name>
    <name type="common">clouded apollo</name>
    <dbReference type="NCBI Taxonomy" id="213953"/>
    <lineage>
        <taxon>Eukaryota</taxon>
        <taxon>Metazoa</taxon>
        <taxon>Ecdysozoa</taxon>
        <taxon>Arthropoda</taxon>
        <taxon>Hexapoda</taxon>
        <taxon>Insecta</taxon>
        <taxon>Pterygota</taxon>
        <taxon>Neoptera</taxon>
        <taxon>Endopterygota</taxon>
        <taxon>Lepidoptera</taxon>
        <taxon>Glossata</taxon>
        <taxon>Ditrysia</taxon>
        <taxon>Papilionoidea</taxon>
        <taxon>Papilionidae</taxon>
        <taxon>Parnassiinae</taxon>
        <taxon>Parnassini</taxon>
        <taxon>Parnassius</taxon>
        <taxon>Driopa</taxon>
    </lineage>
</organism>
<evidence type="ECO:0000313" key="3">
    <source>
        <dbReference type="EMBL" id="CAK1586763.1"/>
    </source>
</evidence>
<feature type="region of interest" description="Disordered" evidence="1">
    <location>
        <begin position="1"/>
        <end position="37"/>
    </location>
</feature>